<organism evidence="1">
    <name type="scientific">Manihot esculenta</name>
    <name type="common">Cassava</name>
    <name type="synonym">Jatropha manihot</name>
    <dbReference type="NCBI Taxonomy" id="3983"/>
    <lineage>
        <taxon>Eukaryota</taxon>
        <taxon>Viridiplantae</taxon>
        <taxon>Streptophyta</taxon>
        <taxon>Embryophyta</taxon>
        <taxon>Tracheophyta</taxon>
        <taxon>Spermatophyta</taxon>
        <taxon>Magnoliopsida</taxon>
        <taxon>eudicotyledons</taxon>
        <taxon>Gunneridae</taxon>
        <taxon>Pentapetalae</taxon>
        <taxon>rosids</taxon>
        <taxon>fabids</taxon>
        <taxon>Malpighiales</taxon>
        <taxon>Euphorbiaceae</taxon>
        <taxon>Crotonoideae</taxon>
        <taxon>Manihoteae</taxon>
        <taxon>Manihot</taxon>
    </lineage>
</organism>
<proteinExistence type="predicted"/>
<accession>A0A2C9UQ51</accession>
<reference evidence="1" key="1">
    <citation type="submission" date="2016-02" db="EMBL/GenBank/DDBJ databases">
        <title>WGS assembly of Manihot esculenta.</title>
        <authorList>
            <person name="Bredeson J.V."/>
            <person name="Prochnik S.E."/>
            <person name="Lyons J.B."/>
            <person name="Schmutz J."/>
            <person name="Grimwood J."/>
            <person name="Vrebalov J."/>
            <person name="Bart R.S."/>
            <person name="Amuge T."/>
            <person name="Ferguson M.E."/>
            <person name="Green R."/>
            <person name="Putnam N."/>
            <person name="Stites J."/>
            <person name="Rounsley S."/>
            <person name="Rokhsar D.S."/>
        </authorList>
    </citation>
    <scope>NUCLEOTIDE SEQUENCE [LARGE SCALE GENOMIC DNA]</scope>
    <source>
        <tissue evidence="1">Leaf</tissue>
    </source>
</reference>
<protein>
    <submittedName>
        <fullName evidence="1">Uncharacterized protein</fullName>
    </submittedName>
</protein>
<name>A0A2C9UQ51_MANES</name>
<evidence type="ECO:0000313" key="1">
    <source>
        <dbReference type="EMBL" id="OAY33251.1"/>
    </source>
</evidence>
<dbReference type="AlphaFoldDB" id="A0A2C9UQ51"/>
<dbReference type="EMBL" id="CM004399">
    <property type="protein sequence ID" value="OAY33251.1"/>
    <property type="molecule type" value="Genomic_DNA"/>
</dbReference>
<gene>
    <name evidence="1" type="ORF">MANES_13G080500</name>
</gene>
<sequence length="44" mass="5028">MNGVRSMMIDLKACFSEHSQWPPESFRLSPGLRACAAFILPWMD</sequence>